<dbReference type="InterPro" id="IPR036188">
    <property type="entry name" value="FAD/NAD-bd_sf"/>
</dbReference>
<protein>
    <submittedName>
        <fullName evidence="2">Truncated HcnC</fullName>
    </submittedName>
</protein>
<evidence type="ECO:0000313" key="2">
    <source>
        <dbReference type="EMBL" id="ABF59735.1"/>
    </source>
</evidence>
<dbReference type="Gene3D" id="3.50.50.60">
    <property type="entry name" value="FAD/NAD(P)-binding domain"/>
    <property type="match status" value="1"/>
</dbReference>
<gene>
    <name evidence="2" type="primary">hcnC</name>
</gene>
<dbReference type="AlphaFoldDB" id="Q1G407"/>
<dbReference type="PROSITE" id="PS51257">
    <property type="entry name" value="PROKAR_LIPOPROTEIN"/>
    <property type="match status" value="1"/>
</dbReference>
<sequence>MIKNYDVVIAGGGVIGASCAYSHDVGQPQAPDPGRRSGGGRQHAAHPAPVVL</sequence>
<reference evidence="2" key="1">
    <citation type="submission" date="2006-04" db="EMBL/GenBank/DDBJ databases">
        <title>Is the ability of biocontrol pseudomonads to produce the antifungal metabolite 2,4-diacetylphloroglucinol really synonymous with higher plant protection?</title>
        <authorList>
            <person name="Rezzonico F."/>
            <person name="Zala M."/>
            <person name="Keel C."/>
            <person name="Duffy B."/>
            <person name="Moenne-Loccoz Y."/>
            <person name="Defago G."/>
        </authorList>
    </citation>
    <scope>NUCLEOTIDE SEQUENCE</scope>
    <source>
        <strain evidence="2">K92.53</strain>
    </source>
</reference>
<proteinExistence type="predicted"/>
<organism evidence="2">
    <name type="scientific">Pseudomonas fluorescens</name>
    <dbReference type="NCBI Taxonomy" id="294"/>
    <lineage>
        <taxon>Bacteria</taxon>
        <taxon>Pseudomonadati</taxon>
        <taxon>Pseudomonadota</taxon>
        <taxon>Gammaproteobacteria</taxon>
        <taxon>Pseudomonadales</taxon>
        <taxon>Pseudomonadaceae</taxon>
        <taxon>Pseudomonas</taxon>
    </lineage>
</organism>
<evidence type="ECO:0000256" key="1">
    <source>
        <dbReference type="SAM" id="MobiDB-lite"/>
    </source>
</evidence>
<name>Q1G407_PSEFL</name>
<accession>Q1G407</accession>
<dbReference type="EMBL" id="DQ485347">
    <property type="protein sequence ID" value="ABF59735.1"/>
    <property type="molecule type" value="Genomic_DNA"/>
</dbReference>
<feature type="region of interest" description="Disordered" evidence="1">
    <location>
        <begin position="21"/>
        <end position="52"/>
    </location>
</feature>